<keyword evidence="2" id="KW-0813">Transport</keyword>
<feature type="transmembrane region" description="Helical" evidence="6">
    <location>
        <begin position="24"/>
        <end position="42"/>
    </location>
</feature>
<comment type="caution">
    <text evidence="7">The sequence shown here is derived from an EMBL/GenBank/DDBJ whole genome shotgun (WGS) entry which is preliminary data.</text>
</comment>
<feature type="transmembrane region" description="Helical" evidence="6">
    <location>
        <begin position="263"/>
        <end position="290"/>
    </location>
</feature>
<dbReference type="GeneID" id="96008375"/>
<dbReference type="AlphaFoldDB" id="A0AB34KKM4"/>
<dbReference type="Pfam" id="PF13520">
    <property type="entry name" value="AA_permease_2"/>
    <property type="match status" value="1"/>
</dbReference>
<protein>
    <recommendedName>
        <fullName evidence="9">Amino acid transporter</fullName>
    </recommendedName>
</protein>
<feature type="transmembrane region" description="Helical" evidence="6">
    <location>
        <begin position="74"/>
        <end position="101"/>
    </location>
</feature>
<evidence type="ECO:0000313" key="7">
    <source>
        <dbReference type="EMBL" id="KAL1584671.1"/>
    </source>
</evidence>
<evidence type="ECO:0008006" key="9">
    <source>
        <dbReference type="Google" id="ProtNLM"/>
    </source>
</evidence>
<dbReference type="Proteomes" id="UP000803884">
    <property type="component" value="Unassembled WGS sequence"/>
</dbReference>
<evidence type="ECO:0000256" key="4">
    <source>
        <dbReference type="ARBA" id="ARBA00022989"/>
    </source>
</evidence>
<dbReference type="RefSeq" id="XP_069227777.1">
    <property type="nucleotide sequence ID" value="XM_069375537.1"/>
</dbReference>
<evidence type="ECO:0000256" key="1">
    <source>
        <dbReference type="ARBA" id="ARBA00004141"/>
    </source>
</evidence>
<evidence type="ECO:0000256" key="2">
    <source>
        <dbReference type="ARBA" id="ARBA00022448"/>
    </source>
</evidence>
<organism evidence="7 8">
    <name type="scientific">Cladosporium halotolerans</name>
    <dbReference type="NCBI Taxonomy" id="1052096"/>
    <lineage>
        <taxon>Eukaryota</taxon>
        <taxon>Fungi</taxon>
        <taxon>Dikarya</taxon>
        <taxon>Ascomycota</taxon>
        <taxon>Pezizomycotina</taxon>
        <taxon>Dothideomycetes</taxon>
        <taxon>Dothideomycetidae</taxon>
        <taxon>Cladosporiales</taxon>
        <taxon>Cladosporiaceae</taxon>
        <taxon>Cladosporium</taxon>
    </lineage>
</organism>
<feature type="transmembrane region" description="Helical" evidence="6">
    <location>
        <begin position="348"/>
        <end position="373"/>
    </location>
</feature>
<keyword evidence="5 6" id="KW-0472">Membrane</keyword>
<evidence type="ECO:0000313" key="8">
    <source>
        <dbReference type="Proteomes" id="UP000803884"/>
    </source>
</evidence>
<dbReference type="PIRSF" id="PIRSF006060">
    <property type="entry name" value="AA_transporter"/>
    <property type="match status" value="1"/>
</dbReference>
<reference evidence="7 8" key="1">
    <citation type="journal article" date="2020" name="Microbiol. Resour. Announc.">
        <title>Draft Genome Sequence of a Cladosporium Species Isolated from the Mesophotic Ascidian Didemnum maculosum.</title>
        <authorList>
            <person name="Gioti A."/>
            <person name="Siaperas R."/>
            <person name="Nikolaivits E."/>
            <person name="Le Goff G."/>
            <person name="Ouazzani J."/>
            <person name="Kotoulas G."/>
            <person name="Topakas E."/>
        </authorList>
    </citation>
    <scope>NUCLEOTIDE SEQUENCE [LARGE SCALE GENOMIC DNA]</scope>
    <source>
        <strain evidence="7 8">TM138-S3</strain>
    </source>
</reference>
<dbReference type="GO" id="GO:0016020">
    <property type="term" value="C:membrane"/>
    <property type="evidence" value="ECO:0007669"/>
    <property type="project" value="UniProtKB-SubCell"/>
</dbReference>
<keyword evidence="3 6" id="KW-0812">Transmembrane</keyword>
<evidence type="ECO:0000256" key="3">
    <source>
        <dbReference type="ARBA" id="ARBA00022692"/>
    </source>
</evidence>
<feature type="transmembrane region" description="Helical" evidence="6">
    <location>
        <begin position="183"/>
        <end position="201"/>
    </location>
</feature>
<comment type="subcellular location">
    <subcellularLocation>
        <location evidence="1">Membrane</location>
        <topology evidence="1">Multi-pass membrane protein</topology>
    </subcellularLocation>
</comment>
<feature type="transmembrane region" description="Helical" evidence="6">
    <location>
        <begin position="394"/>
        <end position="413"/>
    </location>
</feature>
<proteinExistence type="predicted"/>
<sequence>MSTWEAQFSASGFVINNGGRAGAIWMYLGTFICFLTAIASMAEMSSMAPTTGGQYHWVSEFGPAYAQKQLSYTVGWLCLLGWQVGNTAIAYLCGTILQGMVALNNPSYEPTRWQAVLIIWAVLTFSLVFNTTFASGLPILELIVATIHVLGFFAILIVLWVYADPDPASKVFTSFYNGGGWSTQGAACLVGILSPVFSFVGPDAATYMAEELQDASRSLPRAMMWAAISNGAMGFVMIITFMMMLGDPATALDSATGYPFIDLFYRATGSMAGTTVMVTLFFIMLLFGSVTSFATSSRQMWAFARDNGTPFSSWLSHVRPGYDLPVNAVLVTWAFAMLLTLINLGSDVALNIITSLGVGALTCSYIISISCIIRKRLVDEPLLPRPWSLGIWGLPLNLIGVAFLILVFVMNFFPQSPRNLDATTFNWNILIFMAAVLIAGINYAIRG</sequence>
<dbReference type="PANTHER" id="PTHR45649:SF2">
    <property type="entry name" value="ACID PERMEASE, PUTATIVE-RELATED"/>
    <property type="match status" value="1"/>
</dbReference>
<feature type="transmembrane region" description="Helical" evidence="6">
    <location>
        <begin position="142"/>
        <end position="163"/>
    </location>
</feature>
<keyword evidence="4 6" id="KW-1133">Transmembrane helix</keyword>
<evidence type="ECO:0000256" key="6">
    <source>
        <dbReference type="SAM" id="Phobius"/>
    </source>
</evidence>
<dbReference type="EMBL" id="JAAQHG020000024">
    <property type="protein sequence ID" value="KAL1584671.1"/>
    <property type="molecule type" value="Genomic_DNA"/>
</dbReference>
<feature type="transmembrane region" description="Helical" evidence="6">
    <location>
        <begin position="425"/>
        <end position="445"/>
    </location>
</feature>
<dbReference type="GO" id="GO:0022857">
    <property type="term" value="F:transmembrane transporter activity"/>
    <property type="evidence" value="ECO:0007669"/>
    <property type="project" value="InterPro"/>
</dbReference>
<feature type="transmembrane region" description="Helical" evidence="6">
    <location>
        <begin position="113"/>
        <end position="130"/>
    </location>
</feature>
<feature type="transmembrane region" description="Helical" evidence="6">
    <location>
        <begin position="324"/>
        <end position="342"/>
    </location>
</feature>
<dbReference type="InterPro" id="IPR002293">
    <property type="entry name" value="AA/rel_permease1"/>
</dbReference>
<accession>A0AB34KKM4</accession>
<keyword evidence="8" id="KW-1185">Reference proteome</keyword>
<feature type="transmembrane region" description="Helical" evidence="6">
    <location>
        <begin position="222"/>
        <end position="243"/>
    </location>
</feature>
<name>A0AB34KKM4_9PEZI</name>
<gene>
    <name evidence="7" type="ORF">WHR41_06932</name>
</gene>
<evidence type="ECO:0000256" key="5">
    <source>
        <dbReference type="ARBA" id="ARBA00023136"/>
    </source>
</evidence>
<dbReference type="Gene3D" id="1.20.1740.10">
    <property type="entry name" value="Amino acid/polyamine transporter I"/>
    <property type="match status" value="1"/>
</dbReference>
<dbReference type="PANTHER" id="PTHR45649">
    <property type="entry name" value="AMINO-ACID PERMEASE BAT1"/>
    <property type="match status" value="1"/>
</dbReference>